<dbReference type="EMBL" id="CAACVS010000126">
    <property type="protein sequence ID" value="VEU37457.1"/>
    <property type="molecule type" value="Genomic_DNA"/>
</dbReference>
<evidence type="ECO:0000256" key="1">
    <source>
        <dbReference type="SAM" id="SignalP"/>
    </source>
</evidence>
<evidence type="ECO:0000313" key="2">
    <source>
        <dbReference type="EMBL" id="VEU37457.1"/>
    </source>
</evidence>
<feature type="signal peptide" evidence="1">
    <location>
        <begin position="1"/>
        <end position="20"/>
    </location>
</feature>
<evidence type="ECO:0000313" key="3">
    <source>
        <dbReference type="Proteomes" id="UP000291116"/>
    </source>
</evidence>
<gene>
    <name evidence="2" type="ORF">PSNMU_V1.4_AUG-EV-PASAV3_0042760</name>
</gene>
<dbReference type="OrthoDB" id="10475107at2759"/>
<sequence>MTRPILPSRILKLVVVVSVALLKFTDVTVDAFASFSTRGSILHSSLHHGSDHRCRSTLNKLSARLWAQSQQITIRDWRSNGNEPESIYELLLEQRREQAQTTNDDFDPEGSLELDVLNRLCLQESYSKEDGGCFLVAVAGDCNDHNDDDENGDKRKSSIVGTLGMITGTQVVYQSSGSSVSEPEVAAAIRRVCSSWSEDEDDGTAKQGLTKQVSTTTLLEDLIREGEQRAIQSGATRIIGLAYPETTGAAGEKARVAKPSTDLFESLGYRRSDQQLPGVKTLQYEKKLSRNEALANSNAVLTESSVERWILPAAIVGLVSLGYLVFNLYSNVFGIEQLWGSSDNAGIGTSLSTQNLQDLIRDEKLGRSGLDDGISSYASTRQWEDLSPEELREEQALMKVIQGQSIRFK</sequence>
<reference evidence="2 3" key="1">
    <citation type="submission" date="2019-01" db="EMBL/GenBank/DDBJ databases">
        <authorList>
            <person name="Ferrante I. M."/>
        </authorList>
    </citation>
    <scope>NUCLEOTIDE SEQUENCE [LARGE SCALE GENOMIC DNA]</scope>
    <source>
        <strain evidence="2 3">B856</strain>
    </source>
</reference>
<dbReference type="AlphaFoldDB" id="A0A448Z5Z6"/>
<feature type="chain" id="PRO_5019168896" evidence="1">
    <location>
        <begin position="21"/>
        <end position="409"/>
    </location>
</feature>
<protein>
    <submittedName>
        <fullName evidence="2">Uncharacterized protein</fullName>
    </submittedName>
</protein>
<organism evidence="2 3">
    <name type="scientific">Pseudo-nitzschia multistriata</name>
    <dbReference type="NCBI Taxonomy" id="183589"/>
    <lineage>
        <taxon>Eukaryota</taxon>
        <taxon>Sar</taxon>
        <taxon>Stramenopiles</taxon>
        <taxon>Ochrophyta</taxon>
        <taxon>Bacillariophyta</taxon>
        <taxon>Bacillariophyceae</taxon>
        <taxon>Bacillariophycidae</taxon>
        <taxon>Bacillariales</taxon>
        <taxon>Bacillariaceae</taxon>
        <taxon>Pseudo-nitzschia</taxon>
    </lineage>
</organism>
<dbReference type="Proteomes" id="UP000291116">
    <property type="component" value="Unassembled WGS sequence"/>
</dbReference>
<keyword evidence="1" id="KW-0732">Signal</keyword>
<name>A0A448Z5Z6_9STRA</name>
<proteinExistence type="predicted"/>
<accession>A0A448Z5Z6</accession>
<keyword evidence="3" id="KW-1185">Reference proteome</keyword>